<reference evidence="1 2" key="1">
    <citation type="submission" date="2022-06" db="EMBL/GenBank/DDBJ databases">
        <title>Genomic Encyclopedia of Archaeal and Bacterial Type Strains, Phase II (KMG-II): from individual species to whole genera.</title>
        <authorList>
            <person name="Goeker M."/>
        </authorList>
    </citation>
    <scope>NUCLEOTIDE SEQUENCE [LARGE SCALE GENOMIC DNA]</scope>
    <source>
        <strain evidence="1 2">DSM 40477</strain>
    </source>
</reference>
<proteinExistence type="predicted"/>
<dbReference type="EMBL" id="JAMTCP010000039">
    <property type="protein sequence ID" value="MCP2261322.1"/>
    <property type="molecule type" value="Genomic_DNA"/>
</dbReference>
<accession>A0ABT1I0L6</accession>
<comment type="caution">
    <text evidence="1">The sequence shown here is derived from an EMBL/GenBank/DDBJ whole genome shotgun (WGS) entry which is preliminary data.</text>
</comment>
<evidence type="ECO:0000313" key="2">
    <source>
        <dbReference type="Proteomes" id="UP001205311"/>
    </source>
</evidence>
<evidence type="ECO:0000313" key="1">
    <source>
        <dbReference type="EMBL" id="MCP2261322.1"/>
    </source>
</evidence>
<sequence>MRIDDLAELTHAWGEIREDYDTLSDDEYDRRALDCAAALAADPNGETAYVWTLGLVLMAPYLAWSLDGTGKPEAVEALRATDRALRDQPCAHDEHPYLEHEKEADLFLPDQILGLADPAAEWEENHTREEWLCPRNVAGFARIALDILEPGSVQDVPPRLPAGAEDAIETLTAVLHGYPRPGTDLDSALTSPALDLADAAPEDLPGHLLTVRAVTAHVTSGAFDDASVLDALIRALEATLPRLAAATCDHGHHTEPPRGAPALAELGIVLASPGGRARYALRRREGRDAPLEELRCPVFLASIAEKSLDALRTRRAQLV</sequence>
<protein>
    <submittedName>
        <fullName evidence="1">Uncharacterized protein</fullName>
    </submittedName>
</protein>
<dbReference type="RefSeq" id="WP_253672155.1">
    <property type="nucleotide sequence ID" value="NZ_JAMTCP010000039.1"/>
</dbReference>
<organism evidence="1 2">
    <name type="scientific">Streptoalloteichus tenebrarius (strain ATCC 17920 / DSM 40477 / JCM 4838 / CBS 697.72 / NBRC 16177 / NCIMB 11028 / NRRL B-12390 / A12253. 1 / ISP 5477)</name>
    <name type="common">Streptomyces tenebrarius</name>
    <dbReference type="NCBI Taxonomy" id="1933"/>
    <lineage>
        <taxon>Bacteria</taxon>
        <taxon>Bacillati</taxon>
        <taxon>Actinomycetota</taxon>
        <taxon>Actinomycetes</taxon>
        <taxon>Pseudonocardiales</taxon>
        <taxon>Pseudonocardiaceae</taxon>
        <taxon>Streptoalloteichus</taxon>
    </lineage>
</organism>
<gene>
    <name evidence="1" type="ORF">LX15_005043</name>
</gene>
<dbReference type="Proteomes" id="UP001205311">
    <property type="component" value="Unassembled WGS sequence"/>
</dbReference>
<name>A0ABT1I0L6_STRSD</name>
<keyword evidence="2" id="KW-1185">Reference proteome</keyword>